<dbReference type="EMBL" id="QZJZ01000059">
    <property type="protein sequence ID" value="RJP58910.1"/>
    <property type="molecule type" value="Genomic_DNA"/>
</dbReference>
<dbReference type="PROSITE" id="PS50084">
    <property type="entry name" value="KH_TYPE_1"/>
    <property type="match status" value="1"/>
</dbReference>
<dbReference type="SUPFAM" id="SSF54814">
    <property type="entry name" value="Prokaryotic type KH domain (KH-domain type II)"/>
    <property type="match status" value="2"/>
</dbReference>
<dbReference type="SMART" id="SM00322">
    <property type="entry name" value="KH"/>
    <property type="match status" value="2"/>
</dbReference>
<dbReference type="HAMAP" id="MF_00945_B">
    <property type="entry name" value="NusA_B"/>
    <property type="match status" value="1"/>
</dbReference>
<keyword evidence="2 7" id="KW-0963">Cytoplasm</keyword>
<dbReference type="Proteomes" id="UP000266426">
    <property type="component" value="Unassembled WGS sequence"/>
</dbReference>
<dbReference type="InterPro" id="IPR025249">
    <property type="entry name" value="TF_NusA_KH_1st"/>
</dbReference>
<comment type="function">
    <text evidence="7">Participates in both transcription termination and antitermination.</text>
</comment>
<evidence type="ECO:0000256" key="3">
    <source>
        <dbReference type="ARBA" id="ARBA00022814"/>
    </source>
</evidence>
<proteinExistence type="inferred from homology"/>
<dbReference type="InterPro" id="IPR010995">
    <property type="entry name" value="DNA_repair_Rad51/TF_NusA_a-hlx"/>
</dbReference>
<dbReference type="InterPro" id="IPR015946">
    <property type="entry name" value="KH_dom-like_a/b"/>
</dbReference>
<dbReference type="SUPFAM" id="SSF69705">
    <property type="entry name" value="Transcription factor NusA, N-terminal domain"/>
    <property type="match status" value="1"/>
</dbReference>
<evidence type="ECO:0000313" key="9">
    <source>
        <dbReference type="EMBL" id="RJP58910.1"/>
    </source>
</evidence>
<protein>
    <recommendedName>
        <fullName evidence="7">Transcription termination/antitermination protein NusA</fullName>
    </recommendedName>
</protein>
<dbReference type="PANTHER" id="PTHR22648">
    <property type="entry name" value="TRANSCRIPTION TERMINATION FACTOR NUSA"/>
    <property type="match status" value="1"/>
</dbReference>
<dbReference type="PROSITE" id="PS50126">
    <property type="entry name" value="S1"/>
    <property type="match status" value="1"/>
</dbReference>
<dbReference type="GO" id="GO:0003700">
    <property type="term" value="F:DNA-binding transcription factor activity"/>
    <property type="evidence" value="ECO:0007669"/>
    <property type="project" value="InterPro"/>
</dbReference>
<evidence type="ECO:0000256" key="2">
    <source>
        <dbReference type="ARBA" id="ARBA00022490"/>
    </source>
</evidence>
<dbReference type="GO" id="GO:0005829">
    <property type="term" value="C:cytosol"/>
    <property type="evidence" value="ECO:0007669"/>
    <property type="project" value="TreeGrafter"/>
</dbReference>
<sequence>MNGELLTVLEHLEREKRIKREVLIQAIESSILTASKKRLGKNNDISIKIDDKTGEIKVFASFEVVKEIEDENGEITLSEAKKINPKAKIGDMINKEITPENFGRIAAQTAKQVIIQKIREAEREIVYNEYKDRIGDIVNGIIRRNERGAFIIDLGRTEGILPSKEQCPTEDYANGYRMRFYIVDVRTSSRGPEIVLSRTHPGFVERLFELEVPEIAEGTVEIKAVSREPGYRSKIAVTSTLDKVDSVGACVGLRGERVKNIVRELNGEKIDIVRYSPNISSFVENALSPAKLKSIRLDESANTMTIIVPEDQFSLAIGKKGQNARLTAKLVGWKIDIKREGDVDAVTAFTPKVELTSIPGVPDKIVADLIAAGFKTPGDLDSVDLDVIKSFKGVGEKTAPKIYDAIKAFASKEKSKTKLDALIAEKSKEINN</sequence>
<evidence type="ECO:0000256" key="1">
    <source>
        <dbReference type="ARBA" id="ARBA00022472"/>
    </source>
</evidence>
<evidence type="ECO:0000256" key="7">
    <source>
        <dbReference type="HAMAP-Rule" id="MF_00945"/>
    </source>
</evidence>
<dbReference type="Gene3D" id="1.10.150.20">
    <property type="entry name" value="5' to 3' exonuclease, C-terminal subdomain"/>
    <property type="match status" value="1"/>
</dbReference>
<dbReference type="GO" id="GO:0031564">
    <property type="term" value="P:transcription antitermination"/>
    <property type="evidence" value="ECO:0007669"/>
    <property type="project" value="UniProtKB-UniRule"/>
</dbReference>
<dbReference type="CDD" id="cd22529">
    <property type="entry name" value="KH-II_NusA_rpt2"/>
    <property type="match status" value="1"/>
</dbReference>
<dbReference type="FunFam" id="3.30.1480.10:FF:000002">
    <property type="entry name" value="Transcription termination/antitermination protein NusA"/>
    <property type="match status" value="1"/>
</dbReference>
<dbReference type="Pfam" id="PF08529">
    <property type="entry name" value="NusA_N"/>
    <property type="match status" value="1"/>
</dbReference>
<dbReference type="FunFam" id="3.30.300.20:FF:000002">
    <property type="entry name" value="Transcription termination/antitermination protein NusA"/>
    <property type="match status" value="1"/>
</dbReference>
<dbReference type="Pfam" id="PF26594">
    <property type="entry name" value="KH_NusA_2nd"/>
    <property type="match status" value="1"/>
</dbReference>
<dbReference type="InterPro" id="IPR004087">
    <property type="entry name" value="KH_dom"/>
</dbReference>
<evidence type="ECO:0000256" key="4">
    <source>
        <dbReference type="ARBA" id="ARBA00022884"/>
    </source>
</evidence>
<keyword evidence="1 7" id="KW-0806">Transcription termination</keyword>
<dbReference type="PANTHER" id="PTHR22648:SF0">
    <property type="entry name" value="TRANSCRIPTION TERMINATION_ANTITERMINATION PROTEIN NUSA"/>
    <property type="match status" value="1"/>
</dbReference>
<dbReference type="InterPro" id="IPR058582">
    <property type="entry name" value="KH_NusA_2nd"/>
</dbReference>
<comment type="caution">
    <text evidence="9">The sequence shown here is derived from an EMBL/GenBank/DDBJ whole genome shotgun (WGS) entry which is preliminary data.</text>
</comment>
<dbReference type="Gene3D" id="3.30.300.20">
    <property type="match status" value="2"/>
</dbReference>
<dbReference type="CDD" id="cd04455">
    <property type="entry name" value="S1_NusA"/>
    <property type="match status" value="1"/>
</dbReference>
<keyword evidence="5 7" id="KW-0805">Transcription regulation</keyword>
<name>A0A3A4QYE8_9BACT</name>
<dbReference type="Gene3D" id="3.30.1480.10">
    <property type="entry name" value="NusA, N-terminal domain"/>
    <property type="match status" value="1"/>
</dbReference>
<dbReference type="InterPro" id="IPR010213">
    <property type="entry name" value="TF_NusA"/>
</dbReference>
<dbReference type="SUPFAM" id="SSF50249">
    <property type="entry name" value="Nucleic acid-binding proteins"/>
    <property type="match status" value="1"/>
</dbReference>
<feature type="domain" description="S1 motif" evidence="8">
    <location>
        <begin position="135"/>
        <end position="199"/>
    </location>
</feature>
<dbReference type="InterPro" id="IPR030842">
    <property type="entry name" value="TF_NusA_bacterial"/>
</dbReference>
<comment type="similarity">
    <text evidence="7">Belongs to the NusA family.</text>
</comment>
<dbReference type="Gene3D" id="2.40.50.140">
    <property type="entry name" value="Nucleic acid-binding proteins"/>
    <property type="match status" value="1"/>
</dbReference>
<dbReference type="InterPro" id="IPR036555">
    <property type="entry name" value="NusA_N_sf"/>
</dbReference>
<keyword evidence="3 7" id="KW-0889">Transcription antitermination</keyword>
<dbReference type="InterPro" id="IPR003029">
    <property type="entry name" value="S1_domain"/>
</dbReference>
<dbReference type="CDD" id="cd02134">
    <property type="entry name" value="KH-II_NusA_rpt1"/>
    <property type="match status" value="1"/>
</dbReference>
<dbReference type="InterPro" id="IPR012340">
    <property type="entry name" value="NA-bd_OB-fold"/>
</dbReference>
<keyword evidence="4 7" id="KW-0694">RNA-binding</keyword>
<dbReference type="Pfam" id="PF14520">
    <property type="entry name" value="HHH_5"/>
    <property type="match status" value="1"/>
</dbReference>
<evidence type="ECO:0000259" key="8">
    <source>
        <dbReference type="PROSITE" id="PS50126"/>
    </source>
</evidence>
<evidence type="ECO:0000256" key="6">
    <source>
        <dbReference type="ARBA" id="ARBA00023163"/>
    </source>
</evidence>
<dbReference type="SUPFAM" id="SSF47794">
    <property type="entry name" value="Rad51 N-terminal domain-like"/>
    <property type="match status" value="1"/>
</dbReference>
<dbReference type="GO" id="GO:0003723">
    <property type="term" value="F:RNA binding"/>
    <property type="evidence" value="ECO:0007669"/>
    <property type="project" value="UniProtKB-UniRule"/>
</dbReference>
<reference evidence="9 10" key="1">
    <citation type="journal article" date="2017" name="ISME J.">
        <title>Energy and carbon metabolisms in a deep terrestrial subsurface fluid microbial community.</title>
        <authorList>
            <person name="Momper L."/>
            <person name="Jungbluth S.P."/>
            <person name="Lee M.D."/>
            <person name="Amend J.P."/>
        </authorList>
    </citation>
    <scope>NUCLEOTIDE SEQUENCE [LARGE SCALE GENOMIC DNA]</scope>
    <source>
        <strain evidence="9">SURF_26</strain>
    </source>
</reference>
<gene>
    <name evidence="7 9" type="primary">nusA</name>
    <name evidence="9" type="ORF">C4541_07275</name>
</gene>
<evidence type="ECO:0000256" key="5">
    <source>
        <dbReference type="ARBA" id="ARBA00023015"/>
    </source>
</evidence>
<dbReference type="SMART" id="SM00316">
    <property type="entry name" value="S1"/>
    <property type="match status" value="1"/>
</dbReference>
<dbReference type="FunFam" id="3.30.300.20:FF:000005">
    <property type="entry name" value="Transcription termination/antitermination protein NusA"/>
    <property type="match status" value="1"/>
</dbReference>
<dbReference type="InterPro" id="IPR009019">
    <property type="entry name" value="KH_sf_prok-type"/>
</dbReference>
<comment type="subunit">
    <text evidence="7">Monomer. Binds directly to the core enzyme of the DNA-dependent RNA polymerase and to nascent RNA.</text>
</comment>
<dbReference type="InterPro" id="IPR013735">
    <property type="entry name" value="TF_NusA_N"/>
</dbReference>
<dbReference type="GO" id="GO:0006353">
    <property type="term" value="P:DNA-templated transcription termination"/>
    <property type="evidence" value="ECO:0007669"/>
    <property type="project" value="UniProtKB-UniRule"/>
</dbReference>
<dbReference type="NCBIfam" id="TIGR01953">
    <property type="entry name" value="NusA"/>
    <property type="match status" value="1"/>
</dbReference>
<dbReference type="Pfam" id="PF13184">
    <property type="entry name" value="KH_NusA_1st"/>
    <property type="match status" value="1"/>
</dbReference>
<organism evidence="9 10">
    <name type="scientific">Candidatus Auribacter fodinae</name>
    <dbReference type="NCBI Taxonomy" id="2093366"/>
    <lineage>
        <taxon>Bacteria</taxon>
        <taxon>Pseudomonadati</taxon>
        <taxon>Candidatus Auribacterota</taxon>
        <taxon>Candidatus Auribacteria</taxon>
        <taxon>Candidatus Auribacterales</taxon>
        <taxon>Candidatus Auribacteraceae</taxon>
        <taxon>Candidatus Auribacter</taxon>
    </lineage>
</organism>
<keyword evidence="6 7" id="KW-0804">Transcription</keyword>
<evidence type="ECO:0000313" key="10">
    <source>
        <dbReference type="Proteomes" id="UP000266426"/>
    </source>
</evidence>
<dbReference type="AlphaFoldDB" id="A0A3A4QYE8"/>
<accession>A0A3A4QYE8</accession>
<comment type="subcellular location">
    <subcellularLocation>
        <location evidence="7">Cytoplasm</location>
    </subcellularLocation>
</comment>
<dbReference type="GO" id="GO:0000166">
    <property type="term" value="F:nucleotide binding"/>
    <property type="evidence" value="ECO:0007669"/>
    <property type="project" value="InterPro"/>
</dbReference>